<dbReference type="EMBL" id="CP074132">
    <property type="protein sequence ID" value="QUX31082.1"/>
    <property type="molecule type" value="Genomic_DNA"/>
</dbReference>
<dbReference type="Proteomes" id="UP000678016">
    <property type="component" value="Chromosome"/>
</dbReference>
<evidence type="ECO:0000256" key="1">
    <source>
        <dbReference type="SAM" id="Phobius"/>
    </source>
</evidence>
<feature type="transmembrane region" description="Helical" evidence="1">
    <location>
        <begin position="12"/>
        <end position="35"/>
    </location>
</feature>
<organism evidence="2 3">
    <name type="scientific">Nocardiopsis akebiae</name>
    <dbReference type="NCBI Taxonomy" id="2831968"/>
    <lineage>
        <taxon>Bacteria</taxon>
        <taxon>Bacillati</taxon>
        <taxon>Actinomycetota</taxon>
        <taxon>Actinomycetes</taxon>
        <taxon>Streptosporangiales</taxon>
        <taxon>Nocardiopsidaceae</taxon>
        <taxon>Nocardiopsis</taxon>
    </lineage>
</organism>
<keyword evidence="1" id="KW-1133">Transmembrane helix</keyword>
<evidence type="ECO:0000313" key="2">
    <source>
        <dbReference type="EMBL" id="QUX31082.1"/>
    </source>
</evidence>
<keyword evidence="1" id="KW-0472">Membrane</keyword>
<keyword evidence="1" id="KW-0812">Transmembrane</keyword>
<evidence type="ECO:0000313" key="3">
    <source>
        <dbReference type="Proteomes" id="UP000678016"/>
    </source>
</evidence>
<accession>A0ABX8C9I0</accession>
<feature type="transmembrane region" description="Helical" evidence="1">
    <location>
        <begin position="84"/>
        <end position="102"/>
    </location>
</feature>
<dbReference type="RefSeq" id="WP_212643782.1">
    <property type="nucleotide sequence ID" value="NZ_CP074132.1"/>
</dbReference>
<name>A0ABX8C9I0_9ACTN</name>
<keyword evidence="3" id="KW-1185">Reference proteome</keyword>
<sequence length="143" mass="15424">MSPLPSWHRKVLPRVLGGWGLLMAAFTGSFVVRLTESPTLLALYASAVLLLFVWLDRLGLIFGEEPYPGSSERRPPPGHARPLSGMRAGLGHIALVILSWMVSTGSAPTWLLSPGTMLILAVVVGIPRPPEAEDGEEQGDPHR</sequence>
<feature type="transmembrane region" description="Helical" evidence="1">
    <location>
        <begin position="41"/>
        <end position="63"/>
    </location>
</feature>
<proteinExistence type="predicted"/>
<reference evidence="3" key="1">
    <citation type="submission" date="2021-05" db="EMBL/GenBank/DDBJ databases">
        <title>Direct Submission.</title>
        <authorList>
            <person name="Li K."/>
            <person name="Gao J."/>
        </authorList>
    </citation>
    <scope>NUCLEOTIDE SEQUENCE [LARGE SCALE GENOMIC DNA]</scope>
    <source>
        <strain evidence="3">HDS12</strain>
    </source>
</reference>
<protein>
    <submittedName>
        <fullName evidence="2">Uncharacterized protein</fullName>
    </submittedName>
</protein>
<gene>
    <name evidence="2" type="ORF">KGD83_11665</name>
</gene>